<sequence>MDLIGAPDGWKQRYEHRLHAIQKTRLAAIVPFPKFNKFPKELRQLIWKESLPGPRTICPGDPRHVGFQEPVDLVDFERYEKEMQQMVFPKHYHTPNPAALSVCHESRAIALTKYRLCFGTPNVYADLEIDILYLGPWYTLRLDDMWEWTHMAGVSHPALTYMLHPAVKADLEKVQRIGIKYLEGWQEYDDILGEFDKGDGSRLRQQLRAFKSLKEVLLSYDYDGDGGSSLMFQPPGHIIVENWDVQLKPPNYEDEDRDPYDDLPRQRSKNVLAAFKSKHLTAKEKKDGIPDVKLVAFKRVPDVPEHGPERRIVKGYPSEDDSSECGESEDEEPEDGESGDEESEDGESEDEESEKCF</sequence>
<gene>
    <name evidence="3" type="ORF">LARI1_G008970</name>
</gene>
<comment type="caution">
    <text evidence="3">The sequence shown here is derived from an EMBL/GenBank/DDBJ whole genome shotgun (WGS) entry which is preliminary data.</text>
</comment>
<feature type="region of interest" description="Disordered" evidence="1">
    <location>
        <begin position="298"/>
        <end position="357"/>
    </location>
</feature>
<dbReference type="AlphaFoldDB" id="A0A8T9B100"/>
<accession>A0A8T9B100</accession>
<organism evidence="3 4">
    <name type="scientific">Lachnellula arida</name>
    <dbReference type="NCBI Taxonomy" id="1316785"/>
    <lineage>
        <taxon>Eukaryota</taxon>
        <taxon>Fungi</taxon>
        <taxon>Dikarya</taxon>
        <taxon>Ascomycota</taxon>
        <taxon>Pezizomycotina</taxon>
        <taxon>Leotiomycetes</taxon>
        <taxon>Helotiales</taxon>
        <taxon>Lachnaceae</taxon>
        <taxon>Lachnellula</taxon>
    </lineage>
</organism>
<dbReference type="Proteomes" id="UP000469559">
    <property type="component" value="Unassembled WGS sequence"/>
</dbReference>
<name>A0A8T9B100_9HELO</name>
<dbReference type="EMBL" id="QGMF01001030">
    <property type="protein sequence ID" value="TVY13277.1"/>
    <property type="molecule type" value="Genomic_DNA"/>
</dbReference>
<feature type="compositionally biased region" description="Basic and acidic residues" evidence="1">
    <location>
        <begin position="299"/>
        <end position="312"/>
    </location>
</feature>
<evidence type="ECO:0000259" key="2">
    <source>
        <dbReference type="Pfam" id="PF20150"/>
    </source>
</evidence>
<dbReference type="PANTHER" id="PTHR35910">
    <property type="entry name" value="2EXR DOMAIN-CONTAINING PROTEIN"/>
    <property type="match status" value="1"/>
</dbReference>
<evidence type="ECO:0000313" key="4">
    <source>
        <dbReference type="Proteomes" id="UP000469559"/>
    </source>
</evidence>
<dbReference type="Pfam" id="PF20150">
    <property type="entry name" value="2EXR"/>
    <property type="match status" value="1"/>
</dbReference>
<reference evidence="3 4" key="1">
    <citation type="submission" date="2018-05" db="EMBL/GenBank/DDBJ databases">
        <title>Whole genome sequencing for identification of molecular markers to develop diagnostic detection tools for the regulated plant pathogen Lachnellula willkommii.</title>
        <authorList>
            <person name="Giroux E."/>
            <person name="Bilodeau G."/>
        </authorList>
    </citation>
    <scope>NUCLEOTIDE SEQUENCE [LARGE SCALE GENOMIC DNA]</scope>
    <source>
        <strain evidence="3 4">CBS 203.66</strain>
    </source>
</reference>
<keyword evidence="4" id="KW-1185">Reference proteome</keyword>
<proteinExistence type="predicted"/>
<dbReference type="InterPro" id="IPR045518">
    <property type="entry name" value="2EXR"/>
</dbReference>
<evidence type="ECO:0000313" key="3">
    <source>
        <dbReference type="EMBL" id="TVY13277.1"/>
    </source>
</evidence>
<evidence type="ECO:0000256" key="1">
    <source>
        <dbReference type="SAM" id="MobiDB-lite"/>
    </source>
</evidence>
<dbReference type="PANTHER" id="PTHR35910:SF6">
    <property type="entry name" value="2EXR DOMAIN-CONTAINING PROTEIN"/>
    <property type="match status" value="1"/>
</dbReference>
<protein>
    <recommendedName>
        <fullName evidence="2">2EXR domain-containing protein</fullName>
    </recommendedName>
</protein>
<feature type="domain" description="2EXR" evidence="2">
    <location>
        <begin position="32"/>
        <end position="132"/>
    </location>
</feature>
<dbReference type="OrthoDB" id="3561261at2759"/>
<feature type="compositionally biased region" description="Acidic residues" evidence="1">
    <location>
        <begin position="318"/>
        <end position="357"/>
    </location>
</feature>